<organism evidence="2 3">
    <name type="scientific">Pseudomonas eucalypticola</name>
    <dbReference type="NCBI Taxonomy" id="2599595"/>
    <lineage>
        <taxon>Bacteria</taxon>
        <taxon>Pseudomonadati</taxon>
        <taxon>Pseudomonadota</taxon>
        <taxon>Gammaproteobacteria</taxon>
        <taxon>Pseudomonadales</taxon>
        <taxon>Pseudomonadaceae</taxon>
        <taxon>Pseudomonas</taxon>
    </lineage>
</organism>
<dbReference type="KEGG" id="pez:HWQ56_04350"/>
<protein>
    <recommendedName>
        <fullName evidence="4">Carboxypeptidase regulatory-like domain-containing protein</fullName>
    </recommendedName>
</protein>
<name>A0A7D5GYQ6_9PSED</name>
<proteinExistence type="predicted"/>
<reference evidence="2 3" key="1">
    <citation type="submission" date="2020-06" db="EMBL/GenBank/DDBJ databases">
        <title>Pseudomonas eucalypticola sp. nov., an endophyte of Eucalyptus dunnii leaves with biocontrol ability of eucalyptus leaf blight.</title>
        <authorList>
            <person name="Liu Y."/>
            <person name="Song Z."/>
            <person name="Zeng H."/>
            <person name="Lu M."/>
            <person name="Wang X."/>
            <person name="Lian X."/>
            <person name="Zhang Q."/>
        </authorList>
    </citation>
    <scope>NUCLEOTIDE SEQUENCE [LARGE SCALE GENOMIC DNA]</scope>
    <source>
        <strain evidence="2 3">NP-1</strain>
    </source>
</reference>
<accession>A0A7D5GYQ6</accession>
<feature type="signal peptide" evidence="1">
    <location>
        <begin position="1"/>
        <end position="24"/>
    </location>
</feature>
<gene>
    <name evidence="2" type="ORF">HWQ56_04350</name>
</gene>
<dbReference type="AlphaFoldDB" id="A0A7D5GYQ6"/>
<feature type="chain" id="PRO_5028965247" description="Carboxypeptidase regulatory-like domain-containing protein" evidence="1">
    <location>
        <begin position="25"/>
        <end position="149"/>
    </location>
</feature>
<evidence type="ECO:0000313" key="3">
    <source>
        <dbReference type="Proteomes" id="UP000509568"/>
    </source>
</evidence>
<evidence type="ECO:0008006" key="4">
    <source>
        <dbReference type="Google" id="ProtNLM"/>
    </source>
</evidence>
<sequence length="149" mass="15943">MNTLRTLPLAVTLLSALCSPLTHAACTDPVDPSGVQLQAQTQNGITYLSGGIGMDEACALQRMPGYNLRMTFSEGVGNEYVPVSAISIQNAQAHEILNVNDVGPMMLVKLPAGHYVVVAQHEGREVRSAVDLTTGKPYTLNLHWKDAGQ</sequence>
<dbReference type="Proteomes" id="UP000509568">
    <property type="component" value="Chromosome"/>
</dbReference>
<dbReference type="EMBL" id="CP056030">
    <property type="protein sequence ID" value="QKZ03065.1"/>
    <property type="molecule type" value="Genomic_DNA"/>
</dbReference>
<evidence type="ECO:0000313" key="2">
    <source>
        <dbReference type="EMBL" id="QKZ03065.1"/>
    </source>
</evidence>
<keyword evidence="1" id="KW-0732">Signal</keyword>
<evidence type="ECO:0000256" key="1">
    <source>
        <dbReference type="SAM" id="SignalP"/>
    </source>
</evidence>
<keyword evidence="3" id="KW-1185">Reference proteome</keyword>
<dbReference type="RefSeq" id="WP_158158728.1">
    <property type="nucleotide sequence ID" value="NZ_CP056030.1"/>
</dbReference>